<sequence>MPEAIRALSPITDPDYVDLFTLTTDDAARRSPEQWARAALEDVAGLKGQVIWRVLLGLRLQRRSSPGHVAGWRVADRGDRWISLEARSWMLTGNLVLHVDDGQVSLATFIRYDRPTAAKIWPPLSAVHRRLAPDLLRDAHRVQRPGLH</sequence>
<dbReference type="EMBL" id="CP107567">
    <property type="protein sequence ID" value="UYQ63502.1"/>
    <property type="molecule type" value="Genomic_DNA"/>
</dbReference>
<reference evidence="1" key="1">
    <citation type="submission" date="2022-10" db="EMBL/GenBank/DDBJ databases">
        <title>Cytochrome P450 Catalyzes Benzene Ring Formation in the Biosynthesis of Trialkyl-Substituted Aromatic Polyketides.</title>
        <authorList>
            <person name="Zhao E."/>
            <person name="Ge H."/>
        </authorList>
    </citation>
    <scope>NUCLEOTIDE SEQUENCE</scope>
    <source>
        <strain evidence="1">NA0869</strain>
    </source>
</reference>
<keyword evidence="2" id="KW-1185">Reference proteome</keyword>
<organism evidence="1 2">
    <name type="scientific">Streptomyces peucetius</name>
    <dbReference type="NCBI Taxonomy" id="1950"/>
    <lineage>
        <taxon>Bacteria</taxon>
        <taxon>Bacillati</taxon>
        <taxon>Actinomycetota</taxon>
        <taxon>Actinomycetes</taxon>
        <taxon>Kitasatosporales</taxon>
        <taxon>Streptomycetaceae</taxon>
        <taxon>Streptomyces</taxon>
    </lineage>
</organism>
<evidence type="ECO:0000313" key="2">
    <source>
        <dbReference type="Proteomes" id="UP001163878"/>
    </source>
</evidence>
<evidence type="ECO:0000313" key="1">
    <source>
        <dbReference type="EMBL" id="UYQ63502.1"/>
    </source>
</evidence>
<dbReference type="Proteomes" id="UP001163878">
    <property type="component" value="Chromosome"/>
</dbReference>
<proteinExistence type="predicted"/>
<gene>
    <name evidence="1" type="ORF">OGH68_19920</name>
</gene>
<name>A0ABY6IC24_STRPE</name>
<evidence type="ECO:0008006" key="3">
    <source>
        <dbReference type="Google" id="ProtNLM"/>
    </source>
</evidence>
<dbReference type="RefSeq" id="WP_264245850.1">
    <property type="nucleotide sequence ID" value="NZ_CP107567.1"/>
</dbReference>
<accession>A0ABY6IC24</accession>
<protein>
    <recommendedName>
        <fullName evidence="3">DUF2867 domain-containing protein</fullName>
    </recommendedName>
</protein>